<keyword evidence="2" id="KW-1133">Transmembrane helix</keyword>
<dbReference type="AlphaFoldDB" id="A0A9P7G7H7"/>
<feature type="transmembrane region" description="Helical" evidence="2">
    <location>
        <begin position="27"/>
        <end position="49"/>
    </location>
</feature>
<gene>
    <name evidence="3" type="ORF">DXG03_006483</name>
</gene>
<comment type="caution">
    <text evidence="3">The sequence shown here is derived from an EMBL/GenBank/DDBJ whole genome shotgun (WGS) entry which is preliminary data.</text>
</comment>
<evidence type="ECO:0000313" key="3">
    <source>
        <dbReference type="EMBL" id="KAG5645294.1"/>
    </source>
</evidence>
<reference evidence="3" key="2">
    <citation type="submission" date="2021-10" db="EMBL/GenBank/DDBJ databases">
        <title>Phylogenomics reveals ancestral predisposition of the termite-cultivated fungus Termitomyces towards a domesticated lifestyle.</title>
        <authorList>
            <person name="Auxier B."/>
            <person name="Grum-Grzhimaylo A."/>
            <person name="Cardenas M.E."/>
            <person name="Lodge J.D."/>
            <person name="Laessoe T."/>
            <person name="Pedersen O."/>
            <person name="Smith M.E."/>
            <person name="Kuyper T.W."/>
            <person name="Franco-Molano E.A."/>
            <person name="Baroni T.J."/>
            <person name="Aanen D.K."/>
        </authorList>
    </citation>
    <scope>NUCLEOTIDE SEQUENCE</scope>
    <source>
        <strain evidence="3">AP01</strain>
        <tissue evidence="3">Mycelium</tissue>
    </source>
</reference>
<name>A0A9P7G7H7_9AGAR</name>
<feature type="region of interest" description="Disordered" evidence="1">
    <location>
        <begin position="165"/>
        <end position="192"/>
    </location>
</feature>
<keyword evidence="4" id="KW-1185">Reference proteome</keyword>
<proteinExistence type="predicted"/>
<evidence type="ECO:0000256" key="1">
    <source>
        <dbReference type="SAM" id="MobiDB-lite"/>
    </source>
</evidence>
<dbReference type="EMBL" id="JABCKV010000043">
    <property type="protein sequence ID" value="KAG5645294.1"/>
    <property type="molecule type" value="Genomic_DNA"/>
</dbReference>
<dbReference type="OrthoDB" id="3207600at2759"/>
<keyword evidence="2" id="KW-0812">Transmembrane</keyword>
<organism evidence="3 4">
    <name type="scientific">Asterophora parasitica</name>
    <dbReference type="NCBI Taxonomy" id="117018"/>
    <lineage>
        <taxon>Eukaryota</taxon>
        <taxon>Fungi</taxon>
        <taxon>Dikarya</taxon>
        <taxon>Basidiomycota</taxon>
        <taxon>Agaricomycotina</taxon>
        <taxon>Agaricomycetes</taxon>
        <taxon>Agaricomycetidae</taxon>
        <taxon>Agaricales</taxon>
        <taxon>Tricholomatineae</taxon>
        <taxon>Lyophyllaceae</taxon>
        <taxon>Asterophora</taxon>
    </lineage>
</organism>
<accession>A0A9P7G7H7</accession>
<feature type="compositionally biased region" description="Basic residues" evidence="1">
    <location>
        <begin position="165"/>
        <end position="174"/>
    </location>
</feature>
<sequence>MNSLQFPPEYWTAQLGGMERASLTTKLHLVFSLMIFLGVSIQQLLQFIFSSDIRSVKDRSSRFMGYTESATLENRFYPSNIFHLWHTRWPAARRYLHEMIIPCAHEIVLEESDQIIADRSLQVQIKDLTVSTLRQLLHPHVLIEKYQELAPFTFKILHTFSASPNKHRKEKASKRAQNSHETSDNEDYDLPDDPNMCFDESGAAGRAEGETGDGDWWKGMPGGFARNPIYAIVLTISILAFVRNRATNVLPLLLGLFFKISGTSNRVVVMLSNAGVCVSGRTIERLKETISKDAIDLAIQLMTSGKPFFVIFDNINLYLRKFQQRVTNQNTMIHATNSAVVALTDVDISAENLTDKLERRGRRFRAEPADMLPS</sequence>
<evidence type="ECO:0000256" key="2">
    <source>
        <dbReference type="SAM" id="Phobius"/>
    </source>
</evidence>
<reference evidence="3" key="1">
    <citation type="submission" date="2020-07" db="EMBL/GenBank/DDBJ databases">
        <authorList>
            <person name="Nieuwenhuis M."/>
            <person name="Van De Peppel L.J.J."/>
        </authorList>
    </citation>
    <scope>NUCLEOTIDE SEQUENCE</scope>
    <source>
        <strain evidence="3">AP01</strain>
        <tissue evidence="3">Mycelium</tissue>
    </source>
</reference>
<evidence type="ECO:0000313" key="4">
    <source>
        <dbReference type="Proteomes" id="UP000775547"/>
    </source>
</evidence>
<keyword evidence="2" id="KW-0472">Membrane</keyword>
<dbReference type="Proteomes" id="UP000775547">
    <property type="component" value="Unassembled WGS sequence"/>
</dbReference>
<protein>
    <submittedName>
        <fullName evidence="3">Uncharacterized protein</fullName>
    </submittedName>
</protein>